<dbReference type="PROSITE" id="PS51257">
    <property type="entry name" value="PROKAR_LIPOPROTEIN"/>
    <property type="match status" value="1"/>
</dbReference>
<keyword evidence="1" id="KW-0812">Transmembrane</keyword>
<evidence type="ECO:0008006" key="6">
    <source>
        <dbReference type="Google" id="ProtNLM"/>
    </source>
</evidence>
<protein>
    <recommendedName>
        <fullName evidence="6">Glycosyltransferase RgtA/B/C/D-like domain-containing protein</fullName>
    </recommendedName>
</protein>
<keyword evidence="5" id="KW-1185">Reference proteome</keyword>
<evidence type="ECO:0000313" key="4">
    <source>
        <dbReference type="Proteomes" id="UP000216107"/>
    </source>
</evidence>
<dbReference type="EMBL" id="MDUX01000058">
    <property type="protein sequence ID" value="KAF7598226.1"/>
    <property type="molecule type" value="Genomic_DNA"/>
</dbReference>
<organism evidence="3 4">
    <name type="scientific">Candidatus Dactylopiibacterium carminicum</name>
    <dbReference type="NCBI Taxonomy" id="857335"/>
    <lineage>
        <taxon>Bacteria</taxon>
        <taxon>Pseudomonadati</taxon>
        <taxon>Pseudomonadota</taxon>
        <taxon>Betaproteobacteria</taxon>
        <taxon>Rhodocyclales</taxon>
        <taxon>Rhodocyclaceae</taxon>
        <taxon>Candidatus Dactylopiibacterium</taxon>
    </lineage>
</organism>
<accession>A0A272EP29</accession>
<dbReference type="Proteomes" id="UP000216107">
    <property type="component" value="Unassembled WGS sequence"/>
</dbReference>
<reference evidence="3 4" key="2">
    <citation type="submission" date="2017-07" db="EMBL/GenBank/DDBJ databases">
        <title>Candidatus Dactylopiibacterium carminicum, a nitrogen-fixing symbiont of the cochineal insect Dactylopius coccus and Dactylopius opuntiae (Hemiptera: Coccoidea: Dactylopiidae).</title>
        <authorList>
            <person name="Vera A."/>
        </authorList>
    </citation>
    <scope>NUCLEOTIDE SEQUENCE [LARGE SCALE GENOMIC DNA]</scope>
    <source>
        <strain evidence="3 4">NFDCM</strain>
    </source>
</reference>
<keyword evidence="1" id="KW-1133">Transmembrane helix</keyword>
<feature type="transmembrane region" description="Helical" evidence="1">
    <location>
        <begin position="515"/>
        <end position="532"/>
    </location>
</feature>
<feature type="transmembrane region" description="Helical" evidence="1">
    <location>
        <begin position="378"/>
        <end position="397"/>
    </location>
</feature>
<feature type="transmembrane region" description="Helical" evidence="1">
    <location>
        <begin position="417"/>
        <end position="434"/>
    </location>
</feature>
<feature type="transmembrane region" description="Helical" evidence="1">
    <location>
        <begin position="262"/>
        <end position="279"/>
    </location>
</feature>
<feature type="transmembrane region" description="Helical" evidence="1">
    <location>
        <begin position="285"/>
        <end position="304"/>
    </location>
</feature>
<evidence type="ECO:0000313" key="5">
    <source>
        <dbReference type="Proteomes" id="UP000623509"/>
    </source>
</evidence>
<feature type="transmembrane region" description="Helical" evidence="1">
    <location>
        <begin position="335"/>
        <end position="366"/>
    </location>
</feature>
<evidence type="ECO:0000256" key="1">
    <source>
        <dbReference type="SAM" id="Phobius"/>
    </source>
</evidence>
<dbReference type="OrthoDB" id="9765464at2"/>
<gene>
    <name evidence="2" type="ORF">BGI27_14525</name>
    <name evidence="3" type="ORF">CGU29_14145</name>
</gene>
<dbReference type="Proteomes" id="UP000623509">
    <property type="component" value="Unassembled WGS sequence"/>
</dbReference>
<dbReference type="RefSeq" id="WP_095525570.1">
    <property type="nucleotide sequence ID" value="NZ_MDUX01000058.1"/>
</dbReference>
<feature type="transmembrane region" description="Helical" evidence="1">
    <location>
        <begin position="175"/>
        <end position="191"/>
    </location>
</feature>
<dbReference type="AlphaFoldDB" id="A0A272EP29"/>
<sequence>MKTVCPRWRALLLGGLLSFLAVSALLACLQPQRQVSMQRLDQTWEAQQHPWEFQTQHVERTGRMVVRKGFGTPVRWRIIPDDHLLAFSINGQAVPLDSVPEEKLRDYRSGFVLDLSPWLQPDDNVLEFRVRNGIGPGGITMLPVLGPSAVTLLWLGFLPLLWGLARHFRLTRRQLLVLGLALIPLVAYWVLTPWTVRSHDVAGAGGHLDYIRWVAERLSIPDAKDGWTFYHPPLYYLLGAPLWKWAHWLGVDAGAAMQAYSLTLWLVFLAAAAGTLRLALRSSPWLAMLATLGLALWPSGIIHSIRIGNDLGFYALAGMAFYHGLRWWQGHRRPALLATALCCALLILTKSNGLVVIATMGLLLLWRMLRPHRTRKAALIDLTLFCTIAGAAMLLNLSDNIYNYLQGNSRSWLVSNVVSLNGALGVPVALKYFIPLDLPTSLTTAWMDPWNDVSGRQNFWNYLLRSALSGEFSFQGTLQRGLAYGWGVLLILLLGCLLLRARWRALLDTGWLQRNALWVLSMPLWLAGLLTLRIQTPFACSNDFRYILPILLPLLILTVRSGTLARWLLGGIAGCSWVFFLWL</sequence>
<feature type="transmembrane region" description="Helical" evidence="1">
    <location>
        <begin position="141"/>
        <end position="163"/>
    </location>
</feature>
<name>A0A272EP29_9RHOO</name>
<feature type="transmembrane region" description="Helical" evidence="1">
    <location>
        <begin position="565"/>
        <end position="582"/>
    </location>
</feature>
<evidence type="ECO:0000313" key="2">
    <source>
        <dbReference type="EMBL" id="KAF7598226.1"/>
    </source>
</evidence>
<keyword evidence="1" id="KW-0472">Membrane</keyword>
<comment type="caution">
    <text evidence="3">The sequence shown here is derived from an EMBL/GenBank/DDBJ whole genome shotgun (WGS) entry which is preliminary data.</text>
</comment>
<feature type="transmembrane region" description="Helical" evidence="1">
    <location>
        <begin position="311"/>
        <end position="329"/>
    </location>
</feature>
<feature type="transmembrane region" description="Helical" evidence="1">
    <location>
        <begin position="482"/>
        <end position="503"/>
    </location>
</feature>
<reference evidence="2 5" key="1">
    <citation type="submission" date="2016-08" db="EMBL/GenBank/DDBJ databases">
        <title>Candidatus Dactylopiibacterium carminicum genome sequence.</title>
        <authorList>
            <person name="Ramirez-Puebla S.T."/>
            <person name="Ormeno-Orrillo E."/>
            <person name="Vera-Ponce De Leon A."/>
            <person name="Luis L."/>
            <person name="Sanchez-Flores A."/>
            <person name="Monica R."/>
            <person name="Martinez-Romero E."/>
        </authorList>
    </citation>
    <scope>NUCLEOTIDE SEQUENCE [LARGE SCALE GENOMIC DNA]</scope>
    <source>
        <strain evidence="2">END1</strain>
    </source>
</reference>
<dbReference type="EMBL" id="NMRN01000056">
    <property type="protein sequence ID" value="PAS91877.1"/>
    <property type="molecule type" value="Genomic_DNA"/>
</dbReference>
<evidence type="ECO:0000313" key="3">
    <source>
        <dbReference type="EMBL" id="PAS91877.1"/>
    </source>
</evidence>
<proteinExistence type="predicted"/>